<sequence length="72" mass="8507">MYTGQVKDVLTDLEEWIDLLYGSSRFIIPFLIQKCKKSISKRNYKDCGAEQLLRYCQKLESKNRDALYPLDI</sequence>
<reference evidence="1 2" key="2">
    <citation type="submission" date="2017-10" db="EMBL/GenBank/DDBJ databases">
        <title>Genome analyses suggest a sexual origin of heterokaryosis in a supposedly ancient asexual fungus.</title>
        <authorList>
            <person name="Corradi N."/>
            <person name="Sedzielewska K."/>
            <person name="Noel J."/>
            <person name="Charron P."/>
            <person name="Farinelli L."/>
            <person name="Marton T."/>
            <person name="Kruger M."/>
            <person name="Pelin A."/>
            <person name="Brachmann A."/>
            <person name="Corradi N."/>
        </authorList>
    </citation>
    <scope>NUCLEOTIDE SEQUENCE [LARGE SCALE GENOMIC DNA]</scope>
    <source>
        <strain evidence="1 2">A1</strain>
    </source>
</reference>
<organism evidence="1 2">
    <name type="scientific">Rhizophagus irregularis</name>
    <dbReference type="NCBI Taxonomy" id="588596"/>
    <lineage>
        <taxon>Eukaryota</taxon>
        <taxon>Fungi</taxon>
        <taxon>Fungi incertae sedis</taxon>
        <taxon>Mucoromycota</taxon>
        <taxon>Glomeromycotina</taxon>
        <taxon>Glomeromycetes</taxon>
        <taxon>Glomerales</taxon>
        <taxon>Glomeraceae</taxon>
        <taxon>Rhizophagus</taxon>
    </lineage>
</organism>
<dbReference type="VEuPathDB" id="FungiDB:RhiirFUN_019865"/>
<gene>
    <name evidence="1" type="ORF">RhiirA1_479593</name>
</gene>
<dbReference type="AlphaFoldDB" id="A0A2N0QQG2"/>
<proteinExistence type="predicted"/>
<dbReference type="EMBL" id="LLXH01004405">
    <property type="protein sequence ID" value="PKC53291.1"/>
    <property type="molecule type" value="Genomic_DNA"/>
</dbReference>
<accession>A0A2N0QQG2</accession>
<protein>
    <submittedName>
        <fullName evidence="1">Uncharacterized protein</fullName>
    </submittedName>
</protein>
<comment type="caution">
    <text evidence="1">The sequence shown here is derived from an EMBL/GenBank/DDBJ whole genome shotgun (WGS) entry which is preliminary data.</text>
</comment>
<dbReference type="VEuPathDB" id="FungiDB:FUN_013662"/>
<reference evidence="1 2" key="1">
    <citation type="submission" date="2017-10" db="EMBL/GenBank/DDBJ databases">
        <title>Extensive intraspecific genome diversity in a model arbuscular mycorrhizal fungus.</title>
        <authorList>
            <person name="Chen E.C.H."/>
            <person name="Morin E."/>
            <person name="Baudet D."/>
            <person name="Noel J."/>
            <person name="Ndikumana S."/>
            <person name="Charron P."/>
            <person name="St-Onge C."/>
            <person name="Giorgi J."/>
            <person name="Grigoriev I.V."/>
            <person name="Roux C."/>
            <person name="Martin F.M."/>
            <person name="Corradi N."/>
        </authorList>
    </citation>
    <scope>NUCLEOTIDE SEQUENCE [LARGE SCALE GENOMIC DNA]</scope>
    <source>
        <strain evidence="1 2">A1</strain>
    </source>
</reference>
<evidence type="ECO:0000313" key="1">
    <source>
        <dbReference type="EMBL" id="PKC53291.1"/>
    </source>
</evidence>
<dbReference type="Proteomes" id="UP000232688">
    <property type="component" value="Unassembled WGS sequence"/>
</dbReference>
<name>A0A2N0QQG2_9GLOM</name>
<evidence type="ECO:0000313" key="2">
    <source>
        <dbReference type="Proteomes" id="UP000232688"/>
    </source>
</evidence>
<dbReference type="VEuPathDB" id="FungiDB:RhiirA1_479593"/>